<evidence type="ECO:0000256" key="1">
    <source>
        <dbReference type="ARBA" id="ARBA00022679"/>
    </source>
</evidence>
<evidence type="ECO:0000256" key="4">
    <source>
        <dbReference type="PIRSR" id="PIRSR000485-2"/>
    </source>
</evidence>
<feature type="binding site" evidence="5">
    <location>
        <position position="208"/>
    </location>
    <ligand>
        <name>[4Fe-4S] cluster</name>
        <dbReference type="ChEBI" id="CHEBI:49883"/>
    </ligand>
</feature>
<dbReference type="AlphaFoldDB" id="A0A4P2VCJ3"/>
<dbReference type="GO" id="GO:0006189">
    <property type="term" value="P:'de novo' IMP biosynthetic process"/>
    <property type="evidence" value="ECO:0007669"/>
    <property type="project" value="UniProtKB-UniPathway"/>
</dbReference>
<evidence type="ECO:0000259" key="6">
    <source>
        <dbReference type="Pfam" id="PF00156"/>
    </source>
</evidence>
<dbReference type="OrthoDB" id="5976at2157"/>
<dbReference type="SUPFAM" id="SSF53271">
    <property type="entry name" value="PRTase-like"/>
    <property type="match status" value="1"/>
</dbReference>
<dbReference type="GeneID" id="55584739"/>
<gene>
    <name evidence="7" type="ORF">NAS2_0927</name>
</gene>
<feature type="binding site" evidence="4">
    <location>
        <position position="317"/>
    </location>
    <ligand>
        <name>Mg(2+)</name>
        <dbReference type="ChEBI" id="CHEBI:18420"/>
    </ligand>
</feature>
<feature type="binding site" evidence="5">
    <location>
        <position position="405"/>
    </location>
    <ligand>
        <name>[4Fe-4S] cluster</name>
        <dbReference type="ChEBI" id="CHEBI:49883"/>
    </ligand>
</feature>
<feature type="binding site" evidence="4">
    <location>
        <position position="255"/>
    </location>
    <ligand>
        <name>Mg(2+)</name>
        <dbReference type="ChEBI" id="CHEBI:18420"/>
    </ligand>
</feature>
<dbReference type="InterPro" id="IPR029055">
    <property type="entry name" value="Ntn_hydrolases_N"/>
</dbReference>
<comment type="pathway">
    <text evidence="3">Purine metabolism; IMP biosynthesis via de novo pathway; N(1)-(5-phospho-D-ribosyl)glycinamide from 5-phospho-alpha-D-ribose 1-diphosphate: step 1/2.</text>
</comment>
<protein>
    <recommendedName>
        <fullName evidence="3">Amidophosphoribosyltransferase</fullName>
        <shortName evidence="3">ATase</shortName>
        <ecNumber evidence="3">2.4.2.14</ecNumber>
    </recommendedName>
    <alternativeName>
        <fullName evidence="3">Glutamine phosphoribosylpyrophosphate amidotransferase</fullName>
    </alternativeName>
</protein>
<evidence type="ECO:0000313" key="7">
    <source>
        <dbReference type="EMBL" id="BBE42316.1"/>
    </source>
</evidence>
<keyword evidence="4" id="KW-0460">Magnesium</keyword>
<dbReference type="InterPro" id="IPR000836">
    <property type="entry name" value="PRTase_dom"/>
</dbReference>
<keyword evidence="5" id="KW-0408">Iron</keyword>
<dbReference type="Gene3D" id="3.40.50.2020">
    <property type="match status" value="1"/>
</dbReference>
<keyword evidence="4" id="KW-0479">Metal-binding</keyword>
<dbReference type="UniPathway" id="UPA00074">
    <property type="reaction ID" value="UER00124"/>
</dbReference>
<sequence>MGGILGVRAFGQGMDKWRVSPFMRYGLMGLQHRGYQGAHMATYDGSTIGTASADDADGLDVNLPGHAGVGAVISGRDSWFVAESGIAVVGDGAPDVGWTRFVASLRVALSSGDPAEAVSELVERSGGFYSFVALSGDGLMVAARDVRGSLPLEVGSMGFDMGAVASESSALEVMGFDHVGPLRPGEVLLMGPTEVERRNASRGDPLRCSFEYVYMARHDSVIDGIPVYSVRERIGELLAEEAPADADVVIGVPETSLPVAAGYSRRSGIPLAFGFVSSVGRVRTAGLQSALERMVGVQLKLNVIGSSVDGRDVVLVDDSVVRGTTLRNVVWNMRRKGARRIHVRIGSPPLAGGCPLGRVPQRDELISSDISEDVIASVIGADSVRFLSADGLRRAVSADGLCAACWKGGVAH</sequence>
<dbReference type="RefSeq" id="WP_174448561.1">
    <property type="nucleotide sequence ID" value="NZ_AP018732.1"/>
</dbReference>
<dbReference type="GO" id="GO:0009113">
    <property type="term" value="P:purine nucleobase biosynthetic process"/>
    <property type="evidence" value="ECO:0007669"/>
    <property type="project" value="InterPro"/>
</dbReference>
<evidence type="ECO:0000256" key="2">
    <source>
        <dbReference type="ARBA" id="ARBA00022962"/>
    </source>
</evidence>
<comment type="cofactor">
    <cofactor evidence="4">
        <name>Mg(2+)</name>
        <dbReference type="ChEBI" id="CHEBI:18420"/>
    </cofactor>
    <text evidence="4">Binds 1 Mg(2+) ion per subunit.</text>
</comment>
<keyword evidence="8" id="KW-1185">Reference proteome</keyword>
<feature type="domain" description="Phosphoribosyltransferase" evidence="6">
    <location>
        <begin position="236"/>
        <end position="343"/>
    </location>
</feature>
<keyword evidence="5" id="KW-0411">Iron-sulfur</keyword>
<evidence type="ECO:0000313" key="8">
    <source>
        <dbReference type="Proteomes" id="UP000509448"/>
    </source>
</evidence>
<dbReference type="Pfam" id="PF00156">
    <property type="entry name" value="Pribosyltran"/>
    <property type="match status" value="1"/>
</dbReference>
<accession>A0A4P2VCJ3</accession>
<dbReference type="KEGG" id="ccai:NAS2_0927"/>
<comment type="similarity">
    <text evidence="3">In the C-terminal section; belongs to the purine/pyrimidine phosphoribosyltransferase family.</text>
</comment>
<dbReference type="Proteomes" id="UP000509448">
    <property type="component" value="Chromosome"/>
</dbReference>
<dbReference type="PANTHER" id="PTHR11907">
    <property type="entry name" value="AMIDOPHOSPHORIBOSYLTRANSFERASE"/>
    <property type="match status" value="1"/>
</dbReference>
<keyword evidence="3" id="KW-0658">Purine biosynthesis</keyword>
<dbReference type="PIRSF" id="PIRSF000485">
    <property type="entry name" value="Amd_phspho_trans"/>
    <property type="match status" value="1"/>
</dbReference>
<keyword evidence="1 3" id="KW-0808">Transferase</keyword>
<comment type="catalytic activity">
    <reaction evidence="3">
        <text>5-phospho-beta-D-ribosylamine + L-glutamate + diphosphate = 5-phospho-alpha-D-ribose 1-diphosphate + L-glutamine + H2O</text>
        <dbReference type="Rhea" id="RHEA:14905"/>
        <dbReference type="ChEBI" id="CHEBI:15377"/>
        <dbReference type="ChEBI" id="CHEBI:29985"/>
        <dbReference type="ChEBI" id="CHEBI:33019"/>
        <dbReference type="ChEBI" id="CHEBI:58017"/>
        <dbReference type="ChEBI" id="CHEBI:58359"/>
        <dbReference type="ChEBI" id="CHEBI:58681"/>
        <dbReference type="EC" id="2.4.2.14"/>
    </reaction>
</comment>
<name>A0A4P2VCJ3_9ARCH</name>
<comment type="cofactor">
    <cofactor evidence="5">
        <name>[4Fe-4S] cluster</name>
        <dbReference type="ChEBI" id="CHEBI:49883"/>
    </cofactor>
    <text evidence="5">Binds 1 [4Fe-4S] cluster per subunit.</text>
</comment>
<feature type="binding site" evidence="5">
    <location>
        <position position="402"/>
    </location>
    <ligand>
        <name>[4Fe-4S] cluster</name>
        <dbReference type="ChEBI" id="CHEBI:49883"/>
    </ligand>
</feature>
<dbReference type="SUPFAM" id="SSF56235">
    <property type="entry name" value="N-terminal nucleophile aminohydrolases (Ntn hydrolases)"/>
    <property type="match status" value="1"/>
</dbReference>
<proteinExistence type="inferred from homology"/>
<dbReference type="InterPro" id="IPR005854">
    <property type="entry name" value="PurF"/>
</dbReference>
<keyword evidence="3 7" id="KW-0328">Glycosyltransferase</keyword>
<dbReference type="InterPro" id="IPR029057">
    <property type="entry name" value="PRTase-like"/>
</dbReference>
<dbReference type="GO" id="GO:0046872">
    <property type="term" value="F:metal ion binding"/>
    <property type="evidence" value="ECO:0007669"/>
    <property type="project" value="UniProtKB-KW"/>
</dbReference>
<feature type="binding site" evidence="5">
    <location>
        <position position="354"/>
    </location>
    <ligand>
        <name>[4Fe-4S] cluster</name>
        <dbReference type="ChEBI" id="CHEBI:49883"/>
    </ligand>
</feature>
<dbReference type="Gene3D" id="3.60.20.10">
    <property type="entry name" value="Glutamine Phosphoribosylpyrophosphate, subunit 1, domain 1"/>
    <property type="match status" value="1"/>
</dbReference>
<dbReference type="EMBL" id="AP018732">
    <property type="protein sequence ID" value="BBE42316.1"/>
    <property type="molecule type" value="Genomic_DNA"/>
</dbReference>
<organism evidence="7 8">
    <name type="scientific">Conexivisphaera calida</name>
    <dbReference type="NCBI Taxonomy" id="1874277"/>
    <lineage>
        <taxon>Archaea</taxon>
        <taxon>Nitrososphaerota</taxon>
        <taxon>Conexivisphaeria</taxon>
        <taxon>Conexivisphaerales</taxon>
        <taxon>Conexivisphaeraceae</taxon>
        <taxon>Conexivisphaera</taxon>
    </lineage>
</organism>
<evidence type="ECO:0000256" key="3">
    <source>
        <dbReference type="PIRNR" id="PIRNR000485"/>
    </source>
</evidence>
<keyword evidence="2" id="KW-0315">Glutamine amidotransferase</keyword>
<dbReference type="GO" id="GO:0051536">
    <property type="term" value="F:iron-sulfur cluster binding"/>
    <property type="evidence" value="ECO:0007669"/>
    <property type="project" value="UniProtKB-KW"/>
</dbReference>
<reference evidence="7 8" key="1">
    <citation type="journal article" date="2019" name="ISME J.">
        <title>Isolation and characterization of a thermophilic sulfur- and iron-reducing thaumarchaeote from a terrestrial acidic hot spring.</title>
        <authorList>
            <person name="Kato S."/>
            <person name="Itoh T."/>
            <person name="Yuki M."/>
            <person name="Nagamori M."/>
            <person name="Ohnishi M."/>
            <person name="Uematsu K."/>
            <person name="Suzuki K."/>
            <person name="Takashina T."/>
            <person name="Ohkuma M."/>
        </authorList>
    </citation>
    <scope>NUCLEOTIDE SEQUENCE [LARGE SCALE GENOMIC DNA]</scope>
    <source>
        <strain evidence="7 8">NAS-02</strain>
    </source>
</reference>
<dbReference type="EC" id="2.4.2.14" evidence="3"/>
<dbReference type="CDD" id="cd06223">
    <property type="entry name" value="PRTases_typeI"/>
    <property type="match status" value="1"/>
</dbReference>
<feature type="binding site" evidence="4">
    <location>
        <position position="318"/>
    </location>
    <ligand>
        <name>Mg(2+)</name>
        <dbReference type="ChEBI" id="CHEBI:18420"/>
    </ligand>
</feature>
<dbReference type="GO" id="GO:0004044">
    <property type="term" value="F:amidophosphoribosyltransferase activity"/>
    <property type="evidence" value="ECO:0007669"/>
    <property type="project" value="UniProtKB-EC"/>
</dbReference>
<evidence type="ECO:0000256" key="5">
    <source>
        <dbReference type="PIRSR" id="PIRSR000485-3"/>
    </source>
</evidence>